<comment type="subcellular location">
    <subcellularLocation>
        <location evidence="2">Cell projection</location>
        <location evidence="2">Cilium</location>
    </subcellularLocation>
    <subcellularLocation>
        <location evidence="3">Membrane</location>
        <topology evidence="3">Multi-pass membrane protein</topology>
    </subcellularLocation>
</comment>
<feature type="transmembrane region" description="Helical" evidence="10">
    <location>
        <begin position="37"/>
        <end position="59"/>
    </location>
</feature>
<sequence>MTTSWQLNGATTQQHWRNELVSRGDCAHWERMAGTVLGVGAGVFLIALIWIVALVLGILFSRATGPTKLTVIPVFFLALVTTLVLVFFPRSAETPSPVREVEIVDSFFIGRYVLLSVVSLVFLVAFFMLLPLHFLEPIYAKPLRTH</sequence>
<accession>A0A9D3QAU0</accession>
<dbReference type="GO" id="GO:0016020">
    <property type="term" value="C:membrane"/>
    <property type="evidence" value="ECO:0007669"/>
    <property type="project" value="UniProtKB-SubCell"/>
</dbReference>
<proteinExistence type="inferred from homology"/>
<keyword evidence="8 10" id="KW-0472">Membrane</keyword>
<keyword evidence="9" id="KW-0966">Cell projection</keyword>
<evidence type="ECO:0000313" key="12">
    <source>
        <dbReference type="EMBL" id="KAG7483574.1"/>
    </source>
</evidence>
<evidence type="ECO:0000256" key="8">
    <source>
        <dbReference type="ARBA" id="ARBA00023136"/>
    </source>
</evidence>
<name>A0A9D3QAU0_MEGAT</name>
<feature type="domain" description="Transmembrane protein 218 N-terminal" evidence="11">
    <location>
        <begin position="32"/>
        <end position="90"/>
    </location>
</feature>
<dbReference type="EMBL" id="JAFDVH010000003">
    <property type="protein sequence ID" value="KAG7483574.1"/>
    <property type="molecule type" value="Genomic_DNA"/>
</dbReference>
<dbReference type="Proteomes" id="UP001046870">
    <property type="component" value="Chromosome 3"/>
</dbReference>
<gene>
    <name evidence="12" type="ORF">MATL_G00039820</name>
</gene>
<evidence type="ECO:0000256" key="2">
    <source>
        <dbReference type="ARBA" id="ARBA00004138"/>
    </source>
</evidence>
<dbReference type="InterPro" id="IPR057973">
    <property type="entry name" value="TMEM218_N"/>
</dbReference>
<dbReference type="InterPro" id="IPR026771">
    <property type="entry name" value="Tmem218"/>
</dbReference>
<dbReference type="AlphaFoldDB" id="A0A9D3QAU0"/>
<dbReference type="PANTHER" id="PTHR31622">
    <property type="entry name" value="TRANSMEMBRANE PROTEIN 218"/>
    <property type="match status" value="1"/>
</dbReference>
<evidence type="ECO:0000256" key="10">
    <source>
        <dbReference type="SAM" id="Phobius"/>
    </source>
</evidence>
<dbReference type="PANTHER" id="PTHR31622:SF1">
    <property type="entry name" value="TRANSMEMBRANE PROTEIN 218"/>
    <property type="match status" value="1"/>
</dbReference>
<evidence type="ECO:0000256" key="3">
    <source>
        <dbReference type="ARBA" id="ARBA00004141"/>
    </source>
</evidence>
<comment type="caution">
    <text evidence="12">The sequence shown here is derived from an EMBL/GenBank/DDBJ whole genome shotgun (WGS) entry which is preliminary data.</text>
</comment>
<comment type="function">
    <text evidence="1">May be involved in ciliary biogenesis or function.</text>
</comment>
<evidence type="ECO:0000256" key="1">
    <source>
        <dbReference type="ARBA" id="ARBA00003173"/>
    </source>
</evidence>
<organism evidence="12 13">
    <name type="scientific">Megalops atlanticus</name>
    <name type="common">Tarpon</name>
    <name type="synonym">Clupea gigantea</name>
    <dbReference type="NCBI Taxonomy" id="7932"/>
    <lineage>
        <taxon>Eukaryota</taxon>
        <taxon>Metazoa</taxon>
        <taxon>Chordata</taxon>
        <taxon>Craniata</taxon>
        <taxon>Vertebrata</taxon>
        <taxon>Euteleostomi</taxon>
        <taxon>Actinopterygii</taxon>
        <taxon>Neopterygii</taxon>
        <taxon>Teleostei</taxon>
        <taxon>Elopiformes</taxon>
        <taxon>Megalopidae</taxon>
        <taxon>Megalops</taxon>
    </lineage>
</organism>
<evidence type="ECO:0000259" key="11">
    <source>
        <dbReference type="Pfam" id="PF25810"/>
    </source>
</evidence>
<feature type="transmembrane region" description="Helical" evidence="10">
    <location>
        <begin position="71"/>
        <end position="89"/>
    </location>
</feature>
<evidence type="ECO:0000256" key="5">
    <source>
        <dbReference type="ARBA" id="ARBA00015054"/>
    </source>
</evidence>
<comment type="similarity">
    <text evidence="4">Belongs to the TMEM218 family.</text>
</comment>
<evidence type="ECO:0000313" key="13">
    <source>
        <dbReference type="Proteomes" id="UP001046870"/>
    </source>
</evidence>
<dbReference type="Pfam" id="PF25810">
    <property type="entry name" value="TMEM218_N"/>
    <property type="match status" value="1"/>
</dbReference>
<evidence type="ECO:0000256" key="7">
    <source>
        <dbReference type="ARBA" id="ARBA00022989"/>
    </source>
</evidence>
<feature type="transmembrane region" description="Helical" evidence="10">
    <location>
        <begin position="109"/>
        <end position="135"/>
    </location>
</feature>
<keyword evidence="6 10" id="KW-0812">Transmembrane</keyword>
<keyword evidence="7 10" id="KW-1133">Transmembrane helix</keyword>
<keyword evidence="13" id="KW-1185">Reference proteome</keyword>
<evidence type="ECO:0000256" key="4">
    <source>
        <dbReference type="ARBA" id="ARBA00010775"/>
    </source>
</evidence>
<evidence type="ECO:0000256" key="6">
    <source>
        <dbReference type="ARBA" id="ARBA00022692"/>
    </source>
</evidence>
<dbReference type="OrthoDB" id="5978182at2759"/>
<reference evidence="12" key="1">
    <citation type="submission" date="2021-01" db="EMBL/GenBank/DDBJ databases">
        <authorList>
            <person name="Zahm M."/>
            <person name="Roques C."/>
            <person name="Cabau C."/>
            <person name="Klopp C."/>
            <person name="Donnadieu C."/>
            <person name="Jouanno E."/>
            <person name="Lampietro C."/>
            <person name="Louis A."/>
            <person name="Herpin A."/>
            <person name="Echchiki A."/>
            <person name="Berthelot C."/>
            <person name="Parey E."/>
            <person name="Roest-Crollius H."/>
            <person name="Braasch I."/>
            <person name="Postlethwait J."/>
            <person name="Bobe J."/>
            <person name="Montfort J."/>
            <person name="Bouchez O."/>
            <person name="Begum T."/>
            <person name="Mejri S."/>
            <person name="Adams A."/>
            <person name="Chen W.-J."/>
            <person name="Guiguen Y."/>
        </authorList>
    </citation>
    <scope>NUCLEOTIDE SEQUENCE</scope>
    <source>
        <strain evidence="12">YG-15Mar2019-1</strain>
        <tissue evidence="12">Brain</tissue>
    </source>
</reference>
<dbReference type="GO" id="GO:0005929">
    <property type="term" value="C:cilium"/>
    <property type="evidence" value="ECO:0007669"/>
    <property type="project" value="UniProtKB-SubCell"/>
</dbReference>
<evidence type="ECO:0000256" key="9">
    <source>
        <dbReference type="ARBA" id="ARBA00023273"/>
    </source>
</evidence>
<protein>
    <recommendedName>
        <fullName evidence="5">Transmembrane protein 218</fullName>
    </recommendedName>
</protein>